<evidence type="ECO:0000256" key="4">
    <source>
        <dbReference type="ARBA" id="ARBA00022679"/>
    </source>
</evidence>
<dbReference type="InterPro" id="IPR046977">
    <property type="entry name" value="RsmC/RlmG"/>
</dbReference>
<evidence type="ECO:0000256" key="2">
    <source>
        <dbReference type="ARBA" id="ARBA00022552"/>
    </source>
</evidence>
<dbReference type="GO" id="GO:0008990">
    <property type="term" value="F:rRNA (guanine-N2-)-methyltransferase activity"/>
    <property type="evidence" value="ECO:0007669"/>
    <property type="project" value="InterPro"/>
</dbReference>
<dbReference type="SUPFAM" id="SSF53335">
    <property type="entry name" value="S-adenosyl-L-methionine-dependent methyltransferases"/>
    <property type="match status" value="1"/>
</dbReference>
<dbReference type="Pfam" id="PF08468">
    <property type="entry name" value="MTS_N"/>
    <property type="match status" value="1"/>
</dbReference>
<keyword evidence="5" id="KW-0949">S-adenosyl-L-methionine</keyword>
<gene>
    <name evidence="8" type="ORF">GUU85_01540</name>
</gene>
<evidence type="ECO:0000256" key="3">
    <source>
        <dbReference type="ARBA" id="ARBA00022603"/>
    </source>
</evidence>
<evidence type="ECO:0000313" key="8">
    <source>
        <dbReference type="EMBL" id="QIE02040.1"/>
    </source>
</evidence>
<name>A0A6C1FBP0_BUCUN</name>
<dbReference type="InterPro" id="IPR007848">
    <property type="entry name" value="Small_mtfrase_dom"/>
</dbReference>
<dbReference type="InterPro" id="IPR013675">
    <property type="entry name" value="Mtase_sm_N"/>
</dbReference>
<dbReference type="AlphaFoldDB" id="A0A6C1FBP0"/>
<feature type="domain" description="Methyltransferase small" evidence="6">
    <location>
        <begin position="72"/>
        <end position="239"/>
    </location>
</feature>
<dbReference type="PANTHER" id="PTHR47816:SF4">
    <property type="entry name" value="RIBOSOMAL RNA SMALL SUBUNIT METHYLTRANSFERASE C"/>
    <property type="match status" value="1"/>
</dbReference>
<dbReference type="PANTHER" id="PTHR47816">
    <property type="entry name" value="RIBOSOMAL RNA SMALL SUBUNIT METHYLTRANSFERASE C"/>
    <property type="match status" value="1"/>
</dbReference>
<evidence type="ECO:0000259" key="6">
    <source>
        <dbReference type="Pfam" id="PF05175"/>
    </source>
</evidence>
<sequence>MDLISHLSINTEIFIVGNNCSGIRNVSRMFKKWIFLNKIDYARHSILFSGFLTKRTNFFLKDFYQTHIWNNLFIKSLPGVFGYKTIDAGSKLLASTFFPNSCYKEILDIGCGTGFLAVSVLNVLPNSIVSLIDDNVVALHCSQLTLNSNNFKGEVIRSNLYSNIFKKFDLIISNPPFHDDLKINFNIIEKIICNSRLYLKHSGELRFVTNRCFNYNLILKKYFKKFKILIKTNTYQVYQAFLN</sequence>
<keyword evidence="3 8" id="KW-0489">Methyltransferase</keyword>
<evidence type="ECO:0000256" key="1">
    <source>
        <dbReference type="ARBA" id="ARBA00022490"/>
    </source>
</evidence>
<dbReference type="InterPro" id="IPR002052">
    <property type="entry name" value="DNA_methylase_N6_adenine_CS"/>
</dbReference>
<dbReference type="Gene3D" id="3.40.50.150">
    <property type="entry name" value="Vaccinia Virus protein VP39"/>
    <property type="match status" value="2"/>
</dbReference>
<protein>
    <submittedName>
        <fullName evidence="8">Methyltransferase</fullName>
    </submittedName>
</protein>
<evidence type="ECO:0000256" key="5">
    <source>
        <dbReference type="ARBA" id="ARBA00022691"/>
    </source>
</evidence>
<organism evidence="8 9">
    <name type="scientific">Buchnera aphidicola subsp. Uroleucon sonchi</name>
    <dbReference type="NCBI Taxonomy" id="118118"/>
    <lineage>
        <taxon>Bacteria</taxon>
        <taxon>Pseudomonadati</taxon>
        <taxon>Pseudomonadota</taxon>
        <taxon>Gammaproteobacteria</taxon>
        <taxon>Enterobacterales</taxon>
        <taxon>Erwiniaceae</taxon>
        <taxon>Buchnera</taxon>
    </lineage>
</organism>
<dbReference type="EMBL" id="CP047588">
    <property type="protein sequence ID" value="QIE02040.1"/>
    <property type="molecule type" value="Genomic_DNA"/>
</dbReference>
<proteinExistence type="predicted"/>
<dbReference type="CDD" id="cd02440">
    <property type="entry name" value="AdoMet_MTases"/>
    <property type="match status" value="1"/>
</dbReference>
<dbReference type="InterPro" id="IPR029063">
    <property type="entry name" value="SAM-dependent_MTases_sf"/>
</dbReference>
<dbReference type="Pfam" id="PF05175">
    <property type="entry name" value="MTS"/>
    <property type="match status" value="1"/>
</dbReference>
<keyword evidence="1" id="KW-0963">Cytoplasm</keyword>
<evidence type="ECO:0000259" key="7">
    <source>
        <dbReference type="Pfam" id="PF08468"/>
    </source>
</evidence>
<dbReference type="PROSITE" id="PS00092">
    <property type="entry name" value="N6_MTASE"/>
    <property type="match status" value="1"/>
</dbReference>
<evidence type="ECO:0000313" key="9">
    <source>
        <dbReference type="Proteomes" id="UP000502958"/>
    </source>
</evidence>
<feature type="domain" description="Methyltransferase small N-terminal" evidence="7">
    <location>
        <begin position="3"/>
        <end position="66"/>
    </location>
</feature>
<accession>A0A6C1FBP0</accession>
<dbReference type="GO" id="GO:0003676">
    <property type="term" value="F:nucleic acid binding"/>
    <property type="evidence" value="ECO:0007669"/>
    <property type="project" value="InterPro"/>
</dbReference>
<keyword evidence="2" id="KW-0698">rRNA processing</keyword>
<reference evidence="8 9" key="1">
    <citation type="submission" date="2020-01" db="EMBL/GenBank/DDBJ databases">
        <title>Complete genome of Buchnera aphidicola isolated from Chaitophorus populeti.</title>
        <authorList>
            <person name="Park J."/>
            <person name="Xi H."/>
        </authorList>
    </citation>
    <scope>NUCLEOTIDE SEQUENCE [LARGE SCALE GENOMIC DNA]</scope>
    <source>
        <strain evidence="8 9">UsonBac</strain>
    </source>
</reference>
<keyword evidence="4 8" id="KW-0808">Transferase</keyword>
<dbReference type="Proteomes" id="UP000502958">
    <property type="component" value="Chromosome"/>
</dbReference>